<comment type="caution">
    <text evidence="2">The sequence shown here is derived from an EMBL/GenBank/DDBJ whole genome shotgun (WGS) entry which is preliminary data.</text>
</comment>
<feature type="region of interest" description="Disordered" evidence="1">
    <location>
        <begin position="226"/>
        <end position="262"/>
    </location>
</feature>
<gene>
    <name evidence="2" type="ORF">Q5P01_006909</name>
</gene>
<evidence type="ECO:0000313" key="3">
    <source>
        <dbReference type="Proteomes" id="UP001187415"/>
    </source>
</evidence>
<evidence type="ECO:0000256" key="1">
    <source>
        <dbReference type="SAM" id="MobiDB-lite"/>
    </source>
</evidence>
<feature type="compositionally biased region" description="Basic and acidic residues" evidence="1">
    <location>
        <begin position="1"/>
        <end position="14"/>
    </location>
</feature>
<feature type="compositionally biased region" description="Pro residues" evidence="1">
    <location>
        <begin position="75"/>
        <end position="84"/>
    </location>
</feature>
<feature type="compositionally biased region" description="Basic and acidic residues" evidence="1">
    <location>
        <begin position="118"/>
        <end position="131"/>
    </location>
</feature>
<name>A0AA88NE05_CHASR</name>
<dbReference type="EMBL" id="JAUPFM010000004">
    <property type="protein sequence ID" value="KAK2854248.1"/>
    <property type="molecule type" value="Genomic_DNA"/>
</dbReference>
<feature type="region of interest" description="Disordered" evidence="1">
    <location>
        <begin position="62"/>
        <end position="86"/>
    </location>
</feature>
<proteinExistence type="predicted"/>
<protein>
    <submittedName>
        <fullName evidence="2">Uncharacterized protein</fullName>
    </submittedName>
</protein>
<dbReference type="AlphaFoldDB" id="A0AA88NE05"/>
<accession>A0AA88NE05</accession>
<keyword evidence="3" id="KW-1185">Reference proteome</keyword>
<evidence type="ECO:0000313" key="2">
    <source>
        <dbReference type="EMBL" id="KAK2854248.1"/>
    </source>
</evidence>
<feature type="region of interest" description="Disordered" evidence="1">
    <location>
        <begin position="118"/>
        <end position="178"/>
    </location>
</feature>
<feature type="compositionally biased region" description="Low complexity" evidence="1">
    <location>
        <begin position="242"/>
        <end position="262"/>
    </location>
</feature>
<reference evidence="2" key="1">
    <citation type="submission" date="2023-07" db="EMBL/GenBank/DDBJ databases">
        <title>Chromosome-level Genome Assembly of Striped Snakehead (Channa striata).</title>
        <authorList>
            <person name="Liu H."/>
        </authorList>
    </citation>
    <scope>NUCLEOTIDE SEQUENCE</scope>
    <source>
        <strain evidence="2">Gz</strain>
        <tissue evidence="2">Muscle</tissue>
    </source>
</reference>
<dbReference type="Proteomes" id="UP001187415">
    <property type="component" value="Unassembled WGS sequence"/>
</dbReference>
<sequence>MPLNSDVERVRADTEPSQNRRVQAKTRRLKVPDKVTFRSRRGVRAPPQRLCSCPLTFDVGSGSRRGARFDSRPAASPPLSPPNVPSCLRVSGRAATGGAAPTRGETCSQSAALWTEKKRAAMRAGGEEHGGGGRGLNPISRRETPDCRRAETQYEATDAERRSEQRISPPGAERGAGGVYYKDTQRAPRDKTGGCAPVDVSVSFVTAGHSSMSLNATYPQVDTLSILPPSEQLPQTSPPAAPAAGWSSASESPAVVSPRHIS</sequence>
<organism evidence="2 3">
    <name type="scientific">Channa striata</name>
    <name type="common">Snakehead murrel</name>
    <name type="synonym">Ophicephalus striatus</name>
    <dbReference type="NCBI Taxonomy" id="64152"/>
    <lineage>
        <taxon>Eukaryota</taxon>
        <taxon>Metazoa</taxon>
        <taxon>Chordata</taxon>
        <taxon>Craniata</taxon>
        <taxon>Vertebrata</taxon>
        <taxon>Euteleostomi</taxon>
        <taxon>Actinopterygii</taxon>
        <taxon>Neopterygii</taxon>
        <taxon>Teleostei</taxon>
        <taxon>Neoteleostei</taxon>
        <taxon>Acanthomorphata</taxon>
        <taxon>Anabantaria</taxon>
        <taxon>Anabantiformes</taxon>
        <taxon>Channoidei</taxon>
        <taxon>Channidae</taxon>
        <taxon>Channa</taxon>
    </lineage>
</organism>
<feature type="compositionally biased region" description="Basic and acidic residues" evidence="1">
    <location>
        <begin position="140"/>
        <end position="165"/>
    </location>
</feature>
<feature type="region of interest" description="Disordered" evidence="1">
    <location>
        <begin position="1"/>
        <end position="25"/>
    </location>
</feature>